<dbReference type="GO" id="GO:0005886">
    <property type="term" value="C:plasma membrane"/>
    <property type="evidence" value="ECO:0007669"/>
    <property type="project" value="UniProtKB-SubCell"/>
</dbReference>
<name>A0A3G1KSZ2_FORW1</name>
<feature type="domain" description="HAMP" evidence="12">
    <location>
        <begin position="326"/>
        <end position="381"/>
    </location>
</feature>
<keyword evidence="6 10" id="KW-0472">Membrane</keyword>
<evidence type="ECO:0000259" key="12">
    <source>
        <dbReference type="PROSITE" id="PS50885"/>
    </source>
</evidence>
<evidence type="ECO:0000256" key="6">
    <source>
        <dbReference type="ARBA" id="ARBA00023136"/>
    </source>
</evidence>
<dbReference type="InterPro" id="IPR033479">
    <property type="entry name" value="dCache_1"/>
</dbReference>
<keyword evidence="5 10" id="KW-1133">Transmembrane helix</keyword>
<reference evidence="13 14" key="1">
    <citation type="submission" date="2016-10" db="EMBL/GenBank/DDBJ databases">
        <title>Complete Genome Sequence of Peptococcaceae strain DCMF.</title>
        <authorList>
            <person name="Edwards R.J."/>
            <person name="Holland S.I."/>
            <person name="Deshpande N.P."/>
            <person name="Wong Y.K."/>
            <person name="Ertan H."/>
            <person name="Manefield M."/>
            <person name="Russell T.L."/>
            <person name="Lee M.J."/>
        </authorList>
    </citation>
    <scope>NUCLEOTIDE SEQUENCE [LARGE SCALE GENOMIC DNA]</scope>
    <source>
        <strain evidence="13 14">DCMF</strain>
    </source>
</reference>
<evidence type="ECO:0000256" key="4">
    <source>
        <dbReference type="ARBA" id="ARBA00022692"/>
    </source>
</evidence>
<dbReference type="EMBL" id="CP017634">
    <property type="protein sequence ID" value="ATW25643.1"/>
    <property type="molecule type" value="Genomic_DNA"/>
</dbReference>
<evidence type="ECO:0000259" key="11">
    <source>
        <dbReference type="PROSITE" id="PS50111"/>
    </source>
</evidence>
<dbReference type="PANTHER" id="PTHR32089">
    <property type="entry name" value="METHYL-ACCEPTING CHEMOTAXIS PROTEIN MCPB"/>
    <property type="match status" value="1"/>
</dbReference>
<evidence type="ECO:0000256" key="1">
    <source>
        <dbReference type="ARBA" id="ARBA00004651"/>
    </source>
</evidence>
<dbReference type="KEGG" id="fwa:DCMF_13505"/>
<dbReference type="Gene3D" id="3.30.450.20">
    <property type="entry name" value="PAS domain"/>
    <property type="match status" value="2"/>
</dbReference>
<dbReference type="CDD" id="cd11386">
    <property type="entry name" value="MCP_signal"/>
    <property type="match status" value="1"/>
</dbReference>
<keyword evidence="7 9" id="KW-0807">Transducer</keyword>
<evidence type="ECO:0000313" key="14">
    <source>
        <dbReference type="Proteomes" id="UP000323521"/>
    </source>
</evidence>
<keyword evidence="14" id="KW-1185">Reference proteome</keyword>
<gene>
    <name evidence="13" type="ORF">DCMF_13505</name>
</gene>
<dbReference type="InterPro" id="IPR004089">
    <property type="entry name" value="MCPsignal_dom"/>
</dbReference>
<evidence type="ECO:0000313" key="13">
    <source>
        <dbReference type="EMBL" id="ATW25643.1"/>
    </source>
</evidence>
<dbReference type="SMART" id="SM00283">
    <property type="entry name" value="MA"/>
    <property type="match status" value="1"/>
</dbReference>
<dbReference type="GO" id="GO:0007165">
    <property type="term" value="P:signal transduction"/>
    <property type="evidence" value="ECO:0007669"/>
    <property type="project" value="UniProtKB-KW"/>
</dbReference>
<dbReference type="AlphaFoldDB" id="A0A3G1KSZ2"/>
<evidence type="ECO:0000256" key="2">
    <source>
        <dbReference type="ARBA" id="ARBA00022475"/>
    </source>
</evidence>
<dbReference type="CDD" id="cd06225">
    <property type="entry name" value="HAMP"/>
    <property type="match status" value="1"/>
</dbReference>
<dbReference type="PANTHER" id="PTHR32089:SF114">
    <property type="entry name" value="METHYL-ACCEPTING CHEMOTAXIS PROTEIN MCPB"/>
    <property type="match status" value="1"/>
</dbReference>
<evidence type="ECO:0000256" key="3">
    <source>
        <dbReference type="ARBA" id="ARBA00022500"/>
    </source>
</evidence>
<dbReference type="Pfam" id="PF02743">
    <property type="entry name" value="dCache_1"/>
    <property type="match status" value="1"/>
</dbReference>
<dbReference type="SMART" id="SM00304">
    <property type="entry name" value="HAMP"/>
    <property type="match status" value="2"/>
</dbReference>
<keyword evidence="2" id="KW-1003">Cell membrane</keyword>
<dbReference type="GO" id="GO:0004888">
    <property type="term" value="F:transmembrane signaling receptor activity"/>
    <property type="evidence" value="ECO:0007669"/>
    <property type="project" value="InterPro"/>
</dbReference>
<sequence length="645" mass="70300">MRLNAIRNKLMVLLLSTTVISIVLIAVFINYTMEKQLTEDFIQSTSAEVKQVDNAINVFFQGMKENCAYLAQNALVQKPDKKVTTYMDKTGEQAKMTPSQNGGDEQGIYEEFVKYAESHPGTAYVYMGTKDGGYIQWPEEQLNDNYDPRVRPWYENGVAGNGQVLISKAYYWEPAQAVEISLNKTITDAAGQVIGVMGLDTSLNTLTDLVNKIKIGQTGFVVLTEPDGTILAHPKNKEMNFKNYKDLKVEGLEDITKAKDGVFDVKINGKSYLANVFTSPALGWRFISLVETSELLSEARHIQWISFLIALVVIIGVSLISLVFSNRLAKPLTVLAEQMNRTGSGDLSCDISPEYLKKNDEIGLLAKAFKQMVEGLRNLVVHIQESSENMAAASQQMSASTQEISRGSQEQAHQVQIISHTMEQVSGEDEQLAQQAREAALAAQEASATASKGGVAITNVVSGMREINQNMHQLNRNSQKIGEIISVIDDIADQTNLLALNAAIEAARAGEHGRGFAVVADEVRKLAERSGKATKEITQLIANIQQDMVNAVAVTDKGEKMTEEAGQSFSRITELVNKTSGLINEIADAVEQQATSEGDLLGATGNIASVTEETAAGIEEIAASAEELAAMSERLQNMVKGFKVS</sequence>
<dbReference type="PROSITE" id="PS50111">
    <property type="entry name" value="CHEMOTAXIS_TRANSDUC_2"/>
    <property type="match status" value="1"/>
</dbReference>
<dbReference type="FunFam" id="1.10.287.950:FF:000001">
    <property type="entry name" value="Methyl-accepting chemotaxis sensory transducer"/>
    <property type="match status" value="1"/>
</dbReference>
<keyword evidence="4 10" id="KW-0812">Transmembrane</keyword>
<evidence type="ECO:0000256" key="9">
    <source>
        <dbReference type="PROSITE-ProRule" id="PRU00284"/>
    </source>
</evidence>
<protein>
    <recommendedName>
        <fullName evidence="15">Methyl-accepting chemotaxis protein</fullName>
    </recommendedName>
</protein>
<comment type="subcellular location">
    <subcellularLocation>
        <location evidence="1">Cell membrane</location>
        <topology evidence="1">Multi-pass membrane protein</topology>
    </subcellularLocation>
</comment>
<evidence type="ECO:0008006" key="15">
    <source>
        <dbReference type="Google" id="ProtNLM"/>
    </source>
</evidence>
<dbReference type="OrthoDB" id="13222at2"/>
<dbReference type="Proteomes" id="UP000323521">
    <property type="component" value="Chromosome"/>
</dbReference>
<dbReference type="PROSITE" id="PS50885">
    <property type="entry name" value="HAMP"/>
    <property type="match status" value="1"/>
</dbReference>
<dbReference type="CDD" id="cd12912">
    <property type="entry name" value="PDC2_MCP_like"/>
    <property type="match status" value="1"/>
</dbReference>
<feature type="transmembrane region" description="Helical" evidence="10">
    <location>
        <begin position="12"/>
        <end position="33"/>
    </location>
</feature>
<dbReference type="InterPro" id="IPR003660">
    <property type="entry name" value="HAMP_dom"/>
</dbReference>
<proteinExistence type="inferred from homology"/>
<dbReference type="GO" id="GO:0006935">
    <property type="term" value="P:chemotaxis"/>
    <property type="evidence" value="ECO:0007669"/>
    <property type="project" value="UniProtKB-KW"/>
</dbReference>
<keyword evidence="3" id="KW-0145">Chemotaxis</keyword>
<evidence type="ECO:0000256" key="5">
    <source>
        <dbReference type="ARBA" id="ARBA00022989"/>
    </source>
</evidence>
<evidence type="ECO:0000256" key="8">
    <source>
        <dbReference type="ARBA" id="ARBA00029447"/>
    </source>
</evidence>
<dbReference type="PRINTS" id="PR00260">
    <property type="entry name" value="CHEMTRNSDUCR"/>
</dbReference>
<dbReference type="RefSeq" id="WP_148134902.1">
    <property type="nucleotide sequence ID" value="NZ_CP017634.1"/>
</dbReference>
<comment type="similarity">
    <text evidence="8">Belongs to the methyl-accepting chemotaxis (MCP) protein family.</text>
</comment>
<evidence type="ECO:0000256" key="10">
    <source>
        <dbReference type="SAM" id="Phobius"/>
    </source>
</evidence>
<dbReference type="InterPro" id="IPR004090">
    <property type="entry name" value="Chemotax_Me-accpt_rcpt"/>
</dbReference>
<feature type="domain" description="Methyl-accepting transducer" evidence="11">
    <location>
        <begin position="386"/>
        <end position="629"/>
    </location>
</feature>
<dbReference type="Pfam" id="PF00015">
    <property type="entry name" value="MCPsignal"/>
    <property type="match status" value="1"/>
</dbReference>
<organism evidence="13 14">
    <name type="scientific">Formimonas warabiya</name>
    <dbReference type="NCBI Taxonomy" id="1761012"/>
    <lineage>
        <taxon>Bacteria</taxon>
        <taxon>Bacillati</taxon>
        <taxon>Bacillota</taxon>
        <taxon>Clostridia</taxon>
        <taxon>Eubacteriales</taxon>
        <taxon>Peptococcaceae</taxon>
        <taxon>Candidatus Formimonas</taxon>
    </lineage>
</organism>
<dbReference type="Pfam" id="PF00672">
    <property type="entry name" value="HAMP"/>
    <property type="match status" value="1"/>
</dbReference>
<dbReference type="Gene3D" id="1.10.287.950">
    <property type="entry name" value="Methyl-accepting chemotaxis protein"/>
    <property type="match status" value="1"/>
</dbReference>
<feature type="transmembrane region" description="Helical" evidence="10">
    <location>
        <begin position="304"/>
        <end position="324"/>
    </location>
</feature>
<evidence type="ECO:0000256" key="7">
    <source>
        <dbReference type="ARBA" id="ARBA00023224"/>
    </source>
</evidence>
<dbReference type="SUPFAM" id="SSF58104">
    <property type="entry name" value="Methyl-accepting chemotaxis protein (MCP) signaling domain"/>
    <property type="match status" value="1"/>
</dbReference>
<accession>A0A3G1KSZ2</accession>